<dbReference type="RefSeq" id="WP_102654991.1">
    <property type="nucleotide sequence ID" value="NZ_PNRF01000039.1"/>
</dbReference>
<reference evidence="4 5" key="1">
    <citation type="submission" date="2018-01" db="EMBL/GenBank/DDBJ databases">
        <title>Halomonas endophytica sp. nov., isolated from storage liquid in the stems of Populus euphratica.</title>
        <authorList>
            <person name="Chen C."/>
        </authorList>
    </citation>
    <scope>NUCLEOTIDE SEQUENCE [LARGE SCALE GENOMIC DNA]</scope>
    <source>
        <strain evidence="4 5">MC28</strain>
    </source>
</reference>
<gene>
    <name evidence="4" type="ORF">C1H69_19155</name>
</gene>
<feature type="region of interest" description="Disordered" evidence="3">
    <location>
        <begin position="82"/>
        <end position="104"/>
    </location>
</feature>
<dbReference type="InterPro" id="IPR010985">
    <property type="entry name" value="Ribbon_hlx_hlx"/>
</dbReference>
<dbReference type="GO" id="GO:0006355">
    <property type="term" value="P:regulation of DNA-templated transcription"/>
    <property type="evidence" value="ECO:0007669"/>
    <property type="project" value="InterPro"/>
</dbReference>
<dbReference type="Gene3D" id="1.20.5.780">
    <property type="entry name" value="Single helix bin"/>
    <property type="match status" value="1"/>
</dbReference>
<dbReference type="AlphaFoldDB" id="A0A2N7TXT7"/>
<comment type="caution">
    <text evidence="4">The sequence shown here is derived from an EMBL/GenBank/DDBJ whole genome shotgun (WGS) entry which is preliminary data.</text>
</comment>
<dbReference type="PANTHER" id="PTHR35401">
    <property type="entry name" value="COPG FAMILY HELIX-TURN-HELIX PROTEIN-RELATED-RELATED"/>
    <property type="match status" value="1"/>
</dbReference>
<organism evidence="4 5">
    <name type="scientific">Billgrantia endophytica</name>
    <dbReference type="NCBI Taxonomy" id="2033802"/>
    <lineage>
        <taxon>Bacteria</taxon>
        <taxon>Pseudomonadati</taxon>
        <taxon>Pseudomonadota</taxon>
        <taxon>Gammaproteobacteria</taxon>
        <taxon>Oceanospirillales</taxon>
        <taxon>Halomonadaceae</taxon>
        <taxon>Billgrantia</taxon>
    </lineage>
</organism>
<evidence type="ECO:0000256" key="3">
    <source>
        <dbReference type="SAM" id="MobiDB-lite"/>
    </source>
</evidence>
<proteinExistence type="inferred from homology"/>
<dbReference type="InterPro" id="IPR014795">
    <property type="entry name" value="TacA_1-like"/>
</dbReference>
<dbReference type="SUPFAM" id="SSF47598">
    <property type="entry name" value="Ribbon-helix-helix"/>
    <property type="match status" value="1"/>
</dbReference>
<evidence type="ECO:0000256" key="2">
    <source>
        <dbReference type="ARBA" id="ARBA00049988"/>
    </source>
</evidence>
<dbReference type="Pfam" id="PF08681">
    <property type="entry name" value="TacA1"/>
    <property type="match status" value="1"/>
</dbReference>
<dbReference type="PANTHER" id="PTHR35401:SF2">
    <property type="entry name" value="ABC-TYPE TRANSPORT SYSTEM"/>
    <property type="match status" value="1"/>
</dbReference>
<accession>A0A2N7TXT7</accession>
<feature type="compositionally biased region" description="Basic and acidic residues" evidence="3">
    <location>
        <begin position="88"/>
        <end position="104"/>
    </location>
</feature>
<protein>
    <submittedName>
        <fullName evidence="4">DUF1778 domain-containing protein</fullName>
    </submittedName>
</protein>
<dbReference type="OrthoDB" id="7569726at2"/>
<name>A0A2N7TXT7_9GAMM</name>
<evidence type="ECO:0000313" key="5">
    <source>
        <dbReference type="Proteomes" id="UP000235803"/>
    </source>
</evidence>
<keyword evidence="1" id="KW-1277">Toxin-antitoxin system</keyword>
<sequence>MPTAYPHDDSGNGRERNTERFAFRTVPRIKQAIERAAALCGQDMSSFVLAAAYERALETIQAHEVTRLTADDHHAFFDALENPPAPTDKLRAASAHHQETVAKH</sequence>
<comment type="similarity">
    <text evidence="2">Belongs to the TacA antitoxin family.</text>
</comment>
<dbReference type="EMBL" id="PNRF01000039">
    <property type="protein sequence ID" value="PMR72991.1"/>
    <property type="molecule type" value="Genomic_DNA"/>
</dbReference>
<dbReference type="Proteomes" id="UP000235803">
    <property type="component" value="Unassembled WGS sequence"/>
</dbReference>
<keyword evidence="5" id="KW-1185">Reference proteome</keyword>
<evidence type="ECO:0000313" key="4">
    <source>
        <dbReference type="EMBL" id="PMR72991.1"/>
    </source>
</evidence>
<evidence type="ECO:0000256" key="1">
    <source>
        <dbReference type="ARBA" id="ARBA00022649"/>
    </source>
</evidence>